<keyword evidence="1" id="KW-0732">Signal</keyword>
<protein>
    <submittedName>
        <fullName evidence="2">Uncharacterized protein</fullName>
    </submittedName>
</protein>
<feature type="chain" id="PRO_5042885329" evidence="1">
    <location>
        <begin position="19"/>
        <end position="547"/>
    </location>
</feature>
<comment type="caution">
    <text evidence="2">The sequence shown here is derived from an EMBL/GenBank/DDBJ whole genome shotgun (WGS) entry which is preliminary data.</text>
</comment>
<name>A0AAN8JSE4_PATCE</name>
<evidence type="ECO:0000256" key="1">
    <source>
        <dbReference type="SAM" id="SignalP"/>
    </source>
</evidence>
<feature type="signal peptide" evidence="1">
    <location>
        <begin position="1"/>
        <end position="18"/>
    </location>
</feature>
<reference evidence="2 3" key="1">
    <citation type="submission" date="2024-01" db="EMBL/GenBank/DDBJ databases">
        <title>The genome of the rayed Mediterranean limpet Patella caerulea (Linnaeus, 1758).</title>
        <authorList>
            <person name="Anh-Thu Weber A."/>
            <person name="Halstead-Nussloch G."/>
        </authorList>
    </citation>
    <scope>NUCLEOTIDE SEQUENCE [LARGE SCALE GENOMIC DNA]</scope>
    <source>
        <strain evidence="2">AATW-2023a</strain>
        <tissue evidence="2">Whole specimen</tissue>
    </source>
</reference>
<gene>
    <name evidence="2" type="ORF">SNE40_012433</name>
</gene>
<proteinExistence type="predicted"/>
<keyword evidence="3" id="KW-1185">Reference proteome</keyword>
<dbReference type="EMBL" id="JAZGQO010000008">
    <property type="protein sequence ID" value="KAK6180244.1"/>
    <property type="molecule type" value="Genomic_DNA"/>
</dbReference>
<dbReference type="Proteomes" id="UP001347796">
    <property type="component" value="Unassembled WGS sequence"/>
</dbReference>
<sequence>MSHLSVLILFFGITNAIGADNVLYNKFQRRELTPMDSEGMTDVYDLLRRERVWEKMDGWERPAVESAVPHTFSAPMDLENLPLGKQEVHVFEFHARFTIDPTQQYEISSVDFVANTDLMNIYVKVEHGGTQLYLQANSCGKGICLLHQEDSRVHRIVLIQDISIANIVRGNHYPIGLKRIFMQDSLHDIISVELHYPSRREQDRGYVYNTVSPSFTLNYDHEDIRYDPEQTGAVNLVTHISSQTANLNDSQMTVYALGMGGADVPSLKGKMEIKNDSFVNYKALLDLANPNFNDSLLLSSILLNTRGHPRNLSVYIDVYRIYRIFPNTQWSPKPIRELNLGCNLHNNEGDYAIGDVAQIQCWVHSPWLAPIRWYKKVNGVDKPLVGFDVGVYPVLYATETTITSYDISRLDAGDYVAKVSLPVLGLYSSYSFRINIFEEHVQVETSHRRENGQVVVTCSSTGRPRPRLSFYLVPRNGGRTKTVVVNNNMFTVRKPNTAETLTTRELVIKEPRTFGRPETYFYIFCAATNQYETSERMAYFVYLSMNN</sequence>
<evidence type="ECO:0000313" key="2">
    <source>
        <dbReference type="EMBL" id="KAK6180244.1"/>
    </source>
</evidence>
<dbReference type="AlphaFoldDB" id="A0AAN8JSE4"/>
<accession>A0AAN8JSE4</accession>
<evidence type="ECO:0000313" key="3">
    <source>
        <dbReference type="Proteomes" id="UP001347796"/>
    </source>
</evidence>
<organism evidence="2 3">
    <name type="scientific">Patella caerulea</name>
    <name type="common">Rayed Mediterranean limpet</name>
    <dbReference type="NCBI Taxonomy" id="87958"/>
    <lineage>
        <taxon>Eukaryota</taxon>
        <taxon>Metazoa</taxon>
        <taxon>Spiralia</taxon>
        <taxon>Lophotrochozoa</taxon>
        <taxon>Mollusca</taxon>
        <taxon>Gastropoda</taxon>
        <taxon>Patellogastropoda</taxon>
        <taxon>Patelloidea</taxon>
        <taxon>Patellidae</taxon>
        <taxon>Patella</taxon>
    </lineage>
</organism>